<evidence type="ECO:0000313" key="4">
    <source>
        <dbReference type="Proteomes" id="UP001160334"/>
    </source>
</evidence>
<protein>
    <recommendedName>
        <fullName evidence="2">Cyclic-phosphate processing Receiver domain-containing protein</fullName>
    </recommendedName>
</protein>
<dbReference type="Proteomes" id="UP001160334">
    <property type="component" value="Unassembled WGS sequence"/>
</dbReference>
<proteinExistence type="predicted"/>
<reference evidence="3 4" key="1">
    <citation type="submission" date="2023-04" db="EMBL/GenBank/DDBJ databases">
        <title>Forest soil microbial communities from Buena Vista Peninsula, Colon Province, Panama.</title>
        <authorList>
            <person name="Bouskill N."/>
        </authorList>
    </citation>
    <scope>NUCLEOTIDE SEQUENCE [LARGE SCALE GENOMIC DNA]</scope>
    <source>
        <strain evidence="3 4">CFH S0262</strain>
    </source>
</reference>
<evidence type="ECO:0000259" key="2">
    <source>
        <dbReference type="Pfam" id="PF20274"/>
    </source>
</evidence>
<gene>
    <name evidence="3" type="ORF">M2280_004156</name>
</gene>
<name>A0ABT6MF19_9NOCA</name>
<feature type="domain" description="Cyclic-phosphate processing Receiver" evidence="2">
    <location>
        <begin position="11"/>
        <end position="96"/>
    </location>
</feature>
<keyword evidence="4" id="KW-1185">Reference proteome</keyword>
<dbReference type="Pfam" id="PF20274">
    <property type="entry name" value="cREC_REC"/>
    <property type="match status" value="1"/>
</dbReference>
<sequence length="160" mass="18157">MSEATPGLLWVFVDDERPAPKGWELAETAEHAIEFLDYAKRHREPLERLSLDHDLGYTQDTVMPVLFWMRDNNFWPDELYVHTANEDAEEVMLGFIHAHAPAGVLRGWGCNYWGTGPDSVERNEVFERAADSPAFDAPTGTPLEVDGDTIRIRTSRSAQQ</sequence>
<dbReference type="EMBL" id="JARXVC010000011">
    <property type="protein sequence ID" value="MDH6282919.1"/>
    <property type="molecule type" value="Genomic_DNA"/>
</dbReference>
<dbReference type="RefSeq" id="WP_280762199.1">
    <property type="nucleotide sequence ID" value="NZ_JARXVC010000011.1"/>
</dbReference>
<organism evidence="3 4">
    <name type="scientific">Prescottella agglutinans</name>
    <dbReference type="NCBI Taxonomy" id="1644129"/>
    <lineage>
        <taxon>Bacteria</taxon>
        <taxon>Bacillati</taxon>
        <taxon>Actinomycetota</taxon>
        <taxon>Actinomycetes</taxon>
        <taxon>Mycobacteriales</taxon>
        <taxon>Nocardiaceae</taxon>
        <taxon>Prescottella</taxon>
    </lineage>
</organism>
<feature type="region of interest" description="Disordered" evidence="1">
    <location>
        <begin position="132"/>
        <end position="160"/>
    </location>
</feature>
<accession>A0ABT6MF19</accession>
<evidence type="ECO:0000313" key="3">
    <source>
        <dbReference type="EMBL" id="MDH6282919.1"/>
    </source>
</evidence>
<dbReference type="InterPro" id="IPR046909">
    <property type="entry name" value="cREC_REC"/>
</dbReference>
<comment type="caution">
    <text evidence="3">The sequence shown here is derived from an EMBL/GenBank/DDBJ whole genome shotgun (WGS) entry which is preliminary data.</text>
</comment>
<evidence type="ECO:0000256" key="1">
    <source>
        <dbReference type="SAM" id="MobiDB-lite"/>
    </source>
</evidence>